<proteinExistence type="predicted"/>
<name>A0ACC1N9V0_9HYPO</name>
<organism evidence="1 2">
    <name type="scientific">Zarea fungicola</name>
    <dbReference type="NCBI Taxonomy" id="93591"/>
    <lineage>
        <taxon>Eukaryota</taxon>
        <taxon>Fungi</taxon>
        <taxon>Dikarya</taxon>
        <taxon>Ascomycota</taxon>
        <taxon>Pezizomycotina</taxon>
        <taxon>Sordariomycetes</taxon>
        <taxon>Hypocreomycetidae</taxon>
        <taxon>Hypocreales</taxon>
        <taxon>Cordycipitaceae</taxon>
        <taxon>Zarea</taxon>
    </lineage>
</organism>
<accession>A0ACC1N9V0</accession>
<evidence type="ECO:0000313" key="2">
    <source>
        <dbReference type="Proteomes" id="UP001143910"/>
    </source>
</evidence>
<comment type="caution">
    <text evidence="1">The sequence shown here is derived from an EMBL/GenBank/DDBJ whole genome shotgun (WGS) entry which is preliminary data.</text>
</comment>
<sequence>MAQLQASFDGQNNGLQVAQNFGSISVQLPPELPEPLPLPCAVISFSRDPDFVERGDIFDRIDLRFSNPAGRIALVGLGGVGKSQLAIEYAHRVAVKHNDRWIFWIHAATRARLEEGFRSIADTVKIRGRQQPTANIPELVRNWLANEQNGKWLVVLDSADDIDVFYGVNEGHQDSRPMSSYFPQSPNGSVLVTTRDRSLARRLTGNWAAVIEIGPMETKDALLLLEKRLGAASDQQAALQLVQALDHVALAISQAAGYIQAMEPRMSPGRYLHEFNKSDERKFKLLEYSDDDLRRDGSASNAILKTWQISFEHIYSRRRSAADLLSLMSFFDRQGIPDWMLRPTEEEDDEGQNASGDEDVDALGSSSSSANELDALEFEQDVKILRDFSLISFRRESNTFEMHRLVQLSTRKWLAAGGLQDTFKEQFVMQLADAFPSGDLDTWPTCRMLFAHVQVAATYRLVNDEASEAWEELLYNGAAFALQQGQYDIAEKMLRRIEEGHKNGSTAFDDELYRSRSLLGEVLAMQGRWEEAERLHVQVIAACEMKFGAHHLNTLGCKLRLGSTFIKQGRFEEVRKLQEQVMEIRKAKFGADHPEILVYMGNLALIYSSLGRLEEAEQLGSHVLEMHKDTLGADHLQTLGYMGARASALLKQGRLDEAEQLLLHTVEMLKAKLGADHPDTLSSMGSLAILLSKQGRLEEAEQLQVQVFEMSETKLGANHPDTLTVGALFTLVIIVSISIVTTADIIAIIASGTSTGGLIAIMLGRLEMDVDECISAYNELMKGIFEKKANKLPLSISGRVKAKFDSKKLQSAVEQVIIRSGASPTDAFNDYKTRDCRVFVCATAKETAQVTRLRSYTLPSKTNVSVTILEAALATSAATGFFDPVRIGTRQYVDGAIGANNPVEHVEREATDIWCEDTAELMPQVKCFISLGTGRVSQKAIEDSMLKLTKTFAKMATETATTEARFIARWRHHFDLKRYFRFNVDHGLDGIGIAEYKEQGTMEAATESYLDHTAQVSRVRDCVSNLSQKQSKTPDNFASIIHAFNIAPIQEQTGAGSRPCWTVPFERNTGFVGRGSLLNKLETVIFDENQPSKVSLFGLGGVGKTQVVLELAYRTRVKHPDCTIIWIPVYNAERLQQAYLDAAEKLGIAVANGADVKRAVQAHLSQESAGRWLLIYDNADEFDVWTGGTGPSDSCGLLEYVPQSSQGCTVFTTRNRKIAVFLSSQGLREEVPQMDDETAQQLLFRRLNLEVPETLNDAQELVAQLCYLPLAIVQAAAYIEMNGVSLTEYLALLAEQEEDVIELLSFEFGDEGSYKKAKDPVATTWLVSFKQLQRSDPIAVEYLSLLCCFAPKDIPRSLLPPKDTRKQELDAIGTLTAYAFVTRHQSMAISKMELLDMHRLVHLAMRNWLREGERSLSQWTRKAASRLAVLLPIVDHFTSSLSKPYLSHGYFLLKSIPTESLQEPEILFLWRFGKCTYFCGLHKETVKCFTLVLKNVNKDLLRNHPDIVFCSAFLVSSYSQQGLFQDAEDLHRQFVQECTRVMGVKHPFTLFHLRELGDLLREQGGGYQVPCVAILRNGSSQNSTG</sequence>
<dbReference type="EMBL" id="JANJQO010000729">
    <property type="protein sequence ID" value="KAJ2975266.1"/>
    <property type="molecule type" value="Genomic_DNA"/>
</dbReference>
<protein>
    <submittedName>
        <fullName evidence="1">Uncharacterized protein</fullName>
    </submittedName>
</protein>
<gene>
    <name evidence="1" type="ORF">NQ176_g5610</name>
</gene>
<reference evidence="1" key="1">
    <citation type="submission" date="2022-08" db="EMBL/GenBank/DDBJ databases">
        <title>Genome Sequence of Lecanicillium fungicola.</title>
        <authorList>
            <person name="Buettner E."/>
        </authorList>
    </citation>
    <scope>NUCLEOTIDE SEQUENCE</scope>
    <source>
        <strain evidence="1">Babe33</strain>
    </source>
</reference>
<dbReference type="Proteomes" id="UP001143910">
    <property type="component" value="Unassembled WGS sequence"/>
</dbReference>
<evidence type="ECO:0000313" key="1">
    <source>
        <dbReference type="EMBL" id="KAJ2975266.1"/>
    </source>
</evidence>
<keyword evidence="2" id="KW-1185">Reference proteome</keyword>